<comment type="subcellular location">
    <subcellularLocation>
        <location evidence="3">Membrane</location>
    </subcellularLocation>
    <subcellularLocation>
        <location evidence="2">Peroxisome</location>
    </subcellularLocation>
</comment>
<keyword evidence="11" id="KW-0863">Zinc-finger</keyword>
<dbReference type="Gene3D" id="1.20.140.10">
    <property type="entry name" value="Butyryl-CoA Dehydrogenase, subunit A, domain 3"/>
    <property type="match status" value="2"/>
</dbReference>
<keyword evidence="14" id="KW-0862">Zinc</keyword>
<evidence type="ECO:0000256" key="1">
    <source>
        <dbReference type="ARBA" id="ARBA00001974"/>
    </source>
</evidence>
<dbReference type="InterPro" id="IPR009100">
    <property type="entry name" value="AcylCoA_DH/oxidase_NM_dom_sf"/>
</dbReference>
<organism evidence="26 27">
    <name type="scientific">Cavenderia fasciculata</name>
    <name type="common">Slime mold</name>
    <name type="synonym">Dictyostelium fasciculatum</name>
    <dbReference type="NCBI Taxonomy" id="261658"/>
    <lineage>
        <taxon>Eukaryota</taxon>
        <taxon>Amoebozoa</taxon>
        <taxon>Evosea</taxon>
        <taxon>Eumycetozoa</taxon>
        <taxon>Dictyostelia</taxon>
        <taxon>Acytosteliales</taxon>
        <taxon>Cavenderiaceae</taxon>
        <taxon>Cavenderia</taxon>
    </lineage>
</organism>
<accession>F4PQH3</accession>
<keyword evidence="12" id="KW-0274">FAD</keyword>
<keyword evidence="19" id="KW-0576">Peroxisome</keyword>
<dbReference type="EMBL" id="GL883009">
    <property type="protein sequence ID" value="EGG22636.1"/>
    <property type="molecule type" value="Genomic_DNA"/>
</dbReference>
<reference evidence="27" key="1">
    <citation type="journal article" date="2011" name="Genome Res.">
        <title>Phylogeny-wide analysis of social amoeba genomes highlights ancient origins for complex intercellular communication.</title>
        <authorList>
            <person name="Heidel A.J."/>
            <person name="Lawal H.M."/>
            <person name="Felder M."/>
            <person name="Schilde C."/>
            <person name="Helps N.R."/>
            <person name="Tunggal B."/>
            <person name="Rivero F."/>
            <person name="John U."/>
            <person name="Schleicher M."/>
            <person name="Eichinger L."/>
            <person name="Platzer M."/>
            <person name="Noegel A.A."/>
            <person name="Schaap P."/>
            <person name="Gloeckner G."/>
        </authorList>
    </citation>
    <scope>NUCLEOTIDE SEQUENCE [LARGE SCALE GENOMIC DNA]</scope>
    <source>
        <strain evidence="27">SH3</strain>
    </source>
</reference>
<dbReference type="PANTHER" id="PTHR10909">
    <property type="entry name" value="ELECTRON TRANSPORT OXIDOREDUCTASE"/>
    <property type="match status" value="1"/>
</dbReference>
<keyword evidence="17" id="KW-0443">Lipid metabolism</keyword>
<dbReference type="GO" id="GO:0005504">
    <property type="term" value="F:fatty acid binding"/>
    <property type="evidence" value="ECO:0007669"/>
    <property type="project" value="TreeGrafter"/>
</dbReference>
<evidence type="ECO:0000256" key="20">
    <source>
        <dbReference type="SAM" id="Phobius"/>
    </source>
</evidence>
<feature type="domain" description="Acyl-coenzyme A oxidase N-terminal" evidence="23">
    <location>
        <begin position="87"/>
        <end position="176"/>
    </location>
</feature>
<evidence type="ECO:0000256" key="15">
    <source>
        <dbReference type="ARBA" id="ARBA00022989"/>
    </source>
</evidence>
<dbReference type="OMA" id="TIIMAQL"/>
<dbReference type="Pfam" id="PF01756">
    <property type="entry name" value="ACOX"/>
    <property type="match status" value="1"/>
</dbReference>
<proteinExistence type="inferred from homology"/>
<dbReference type="OrthoDB" id="538336at2759"/>
<evidence type="ECO:0000259" key="23">
    <source>
        <dbReference type="Pfam" id="PF14749"/>
    </source>
</evidence>
<feature type="transmembrane region" description="Helical" evidence="20">
    <location>
        <begin position="802"/>
        <end position="821"/>
    </location>
</feature>
<dbReference type="Gene3D" id="2.40.110.10">
    <property type="entry name" value="Butyryl-CoA Dehydrogenase, subunit A, domain 2"/>
    <property type="match status" value="1"/>
</dbReference>
<dbReference type="InterPro" id="IPR012258">
    <property type="entry name" value="Acyl-CoA_oxidase"/>
</dbReference>
<gene>
    <name evidence="26" type="ORF">DFA_04766</name>
</gene>
<keyword evidence="9 20" id="KW-0812">Transmembrane</keyword>
<sequence length="862" mass="98141">MENATRRLNVTNNHLQSNNCSAAAVQEQEVKENLTNSNIVGGSTPSQIFEIQRPFDADSLNEFLFPYHRDLRKRLLSQWKGSELLSRPAFGLSLKEDRDLTLTQYHEMMKLSQGNLSVWDYLTDPSKVAAWTQCYRLRNIAASTLFGVHISLFGCSILFLGTDEQRERYLKHVEDGSMMGCFALTELGHGSNVQAIETLATYDDKTQEFVLHSPTTTSQKYFIGGAATHARWSVVFAQLRVGEKYEGVHAFVVRIRNDDGSMVPGVRAADCGHKMALNGVDNGRLMFDQCRIPRDQLLARYGGVNKAGIYSSPINPAVKRFAHNIGALVIGRYIISLGSVAFVCVSLLTAINYSFSRRQFGDGSAGSERQLISYAIHRRRIIPYLAFNYGVHFGNEHLLRLMCEKENKKEKEIHVYASALKAYASWHGRNCLQECREACGGQGFLSENIIGPFKSEMEIYTTFEGDNVLLFQQVAKHILTEARRRPPPEYERPSDSHRLRVDSAYIRSPEFLMGALTARLHHTTPLVASRLMESVGSGKPVMDAWNDAGDVILQLGIVFTERFLLERFIQEVGKCPNETQRQAMNLLISLMGLTILDKDPWFSRYEYLSSDQSEAISNEINQLCLQIVPYSVSLVEGFGFNSSDLGPIGLDTVLLTYDSTIRELERSHINLAVAVNSIFTLLLLFGKFVQYLFFGKLREIEERNFRERFFLYVVTKFFVFAVKDHEVGSIIMWGFWFSIQCFLKLFSLLARDRFEYLNTFSPNTHAKIHFKLLFLLVSILMSDLMCFYFSTTIFFDNGLSNIMILNFEFFTIFFETIQTLIKYSIHLFDMAATGVWEQRGAYIYYTEFATDSIILAGTCCIH</sequence>
<evidence type="ECO:0000256" key="11">
    <source>
        <dbReference type="ARBA" id="ARBA00022771"/>
    </source>
</evidence>
<evidence type="ECO:0000259" key="22">
    <source>
        <dbReference type="Pfam" id="PF02770"/>
    </source>
</evidence>
<feature type="domain" description="E3 ubiquitin-protein ligase synoviolin-like TPR repeats" evidence="25">
    <location>
        <begin position="661"/>
        <end position="853"/>
    </location>
</feature>
<feature type="transmembrane region" description="Helical" evidence="20">
    <location>
        <begin position="770"/>
        <end position="790"/>
    </location>
</feature>
<evidence type="ECO:0000256" key="5">
    <source>
        <dbReference type="ARBA" id="ARBA00006288"/>
    </source>
</evidence>
<dbReference type="Pfam" id="PF22924">
    <property type="entry name" value="ACOX_C_alpha1"/>
    <property type="match status" value="1"/>
</dbReference>
<evidence type="ECO:0000256" key="6">
    <source>
        <dbReference type="ARBA" id="ARBA00012870"/>
    </source>
</evidence>
<feature type="transmembrane region" description="Helical" evidence="20">
    <location>
        <begin position="728"/>
        <end position="749"/>
    </location>
</feature>
<dbReference type="GO" id="GO:0033540">
    <property type="term" value="P:fatty acid beta-oxidation using acyl-CoA oxidase"/>
    <property type="evidence" value="ECO:0007669"/>
    <property type="project" value="TreeGrafter"/>
</dbReference>
<dbReference type="GO" id="GO:0071949">
    <property type="term" value="F:FAD binding"/>
    <property type="evidence" value="ECO:0007669"/>
    <property type="project" value="InterPro"/>
</dbReference>
<evidence type="ECO:0000256" key="14">
    <source>
        <dbReference type="ARBA" id="ARBA00022833"/>
    </source>
</evidence>
<keyword evidence="7" id="KW-0285">Flavoprotein</keyword>
<dbReference type="InterPro" id="IPR029320">
    <property type="entry name" value="Acyl-CoA_ox_N"/>
</dbReference>
<dbReference type="Pfam" id="PF25563">
    <property type="entry name" value="TPR_SYVN1_N"/>
    <property type="match status" value="1"/>
</dbReference>
<feature type="domain" description="Acyl-CoA oxidase C-terminal" evidence="21">
    <location>
        <begin position="509"/>
        <end position="641"/>
    </location>
</feature>
<dbReference type="InterPro" id="IPR057992">
    <property type="entry name" value="TPR_SYVN1_N"/>
</dbReference>
<dbReference type="Pfam" id="PF14749">
    <property type="entry name" value="Acyl-CoA_ox_N"/>
    <property type="match status" value="1"/>
</dbReference>
<evidence type="ECO:0000256" key="17">
    <source>
        <dbReference type="ARBA" id="ARBA00023098"/>
    </source>
</evidence>
<name>F4PQH3_CACFS</name>
<feature type="domain" description="Acyl-CoA oxidase C-alpha1" evidence="24">
    <location>
        <begin position="326"/>
        <end position="479"/>
    </location>
</feature>
<feature type="transmembrane region" description="Helical" evidence="20">
    <location>
        <begin position="329"/>
        <end position="351"/>
    </location>
</feature>
<comment type="cofactor">
    <cofactor evidence="1">
        <name>FAD</name>
        <dbReference type="ChEBI" id="CHEBI:57692"/>
    </cofactor>
</comment>
<dbReference type="PANTHER" id="PTHR10909:SF352">
    <property type="entry name" value="ACYL-COENZYME A OXIDASE-LIKE PROTEIN"/>
    <property type="match status" value="1"/>
</dbReference>
<evidence type="ECO:0000313" key="26">
    <source>
        <dbReference type="EMBL" id="EGG22636.1"/>
    </source>
</evidence>
<evidence type="ECO:0000256" key="4">
    <source>
        <dbReference type="ARBA" id="ARBA00004906"/>
    </source>
</evidence>
<dbReference type="SUPFAM" id="SSF47203">
    <property type="entry name" value="Acyl-CoA dehydrogenase C-terminal domain-like"/>
    <property type="match status" value="2"/>
</dbReference>
<comment type="pathway">
    <text evidence="4">Protein modification; protein ubiquitination.</text>
</comment>
<dbReference type="EC" id="1.3.3.6" evidence="6"/>
<dbReference type="FunFam" id="2.40.110.10:FF:000005">
    <property type="entry name" value="Acyl-coenzyme A oxidase"/>
    <property type="match status" value="1"/>
</dbReference>
<dbReference type="Pfam" id="PF02770">
    <property type="entry name" value="Acyl-CoA_dh_M"/>
    <property type="match status" value="1"/>
</dbReference>
<dbReference type="Proteomes" id="UP000007797">
    <property type="component" value="Unassembled WGS sequence"/>
</dbReference>
<keyword evidence="15 20" id="KW-1133">Transmembrane helix</keyword>
<evidence type="ECO:0000256" key="12">
    <source>
        <dbReference type="ARBA" id="ARBA00022827"/>
    </source>
</evidence>
<dbReference type="InterPro" id="IPR046373">
    <property type="entry name" value="Acyl-CoA_Oxase/DH_mid-dom_sf"/>
</dbReference>
<feature type="transmembrane region" description="Helical" evidence="20">
    <location>
        <begin position="671"/>
        <end position="693"/>
    </location>
</feature>
<dbReference type="GeneID" id="14874443"/>
<evidence type="ECO:0000256" key="3">
    <source>
        <dbReference type="ARBA" id="ARBA00004370"/>
    </source>
</evidence>
<dbReference type="KEGG" id="dfa:DFA_04766"/>
<evidence type="ECO:0000256" key="10">
    <source>
        <dbReference type="ARBA" id="ARBA00022723"/>
    </source>
</evidence>
<keyword evidence="18 20" id="KW-0472">Membrane</keyword>
<dbReference type="AlphaFoldDB" id="F4PQH3"/>
<evidence type="ECO:0000313" key="27">
    <source>
        <dbReference type="Proteomes" id="UP000007797"/>
    </source>
</evidence>
<comment type="similarity">
    <text evidence="5">Belongs to the acyl-CoA oxidase family.</text>
</comment>
<evidence type="ECO:0000256" key="18">
    <source>
        <dbReference type="ARBA" id="ARBA00023136"/>
    </source>
</evidence>
<evidence type="ECO:0000256" key="19">
    <source>
        <dbReference type="ARBA" id="ARBA00023140"/>
    </source>
</evidence>
<feature type="transmembrane region" description="Helical" evidence="20">
    <location>
        <begin position="140"/>
        <end position="161"/>
    </location>
</feature>
<keyword evidence="10" id="KW-0479">Metal-binding</keyword>
<evidence type="ECO:0000256" key="8">
    <source>
        <dbReference type="ARBA" id="ARBA00022679"/>
    </source>
</evidence>
<dbReference type="GO" id="GO:0003997">
    <property type="term" value="F:acyl-CoA oxidase activity"/>
    <property type="evidence" value="ECO:0007669"/>
    <property type="project" value="UniProtKB-EC"/>
</dbReference>
<dbReference type="InterPro" id="IPR036250">
    <property type="entry name" value="AcylCo_DH-like_C"/>
</dbReference>
<dbReference type="InterPro" id="IPR006091">
    <property type="entry name" value="Acyl-CoA_Oxase/DH_mid-dom"/>
</dbReference>
<dbReference type="STRING" id="1054147.F4PQH3"/>
<evidence type="ECO:0000259" key="24">
    <source>
        <dbReference type="Pfam" id="PF22924"/>
    </source>
</evidence>
<dbReference type="RefSeq" id="XP_004360487.1">
    <property type="nucleotide sequence ID" value="XM_004360430.1"/>
</dbReference>
<evidence type="ECO:0000256" key="13">
    <source>
        <dbReference type="ARBA" id="ARBA00022832"/>
    </source>
</evidence>
<keyword evidence="27" id="KW-1185">Reference proteome</keyword>
<evidence type="ECO:0000256" key="9">
    <source>
        <dbReference type="ARBA" id="ARBA00022692"/>
    </source>
</evidence>
<dbReference type="GO" id="GO:0055088">
    <property type="term" value="P:lipid homeostasis"/>
    <property type="evidence" value="ECO:0007669"/>
    <property type="project" value="TreeGrafter"/>
</dbReference>
<dbReference type="InterPro" id="IPR002655">
    <property type="entry name" value="Acyl-CoA_oxidase_C"/>
</dbReference>
<dbReference type="FunFam" id="1.20.140.10:FF:000010">
    <property type="entry name" value="Acyl-coenzyme A oxidase"/>
    <property type="match status" value="1"/>
</dbReference>
<evidence type="ECO:0000259" key="25">
    <source>
        <dbReference type="Pfam" id="PF25563"/>
    </source>
</evidence>
<dbReference type="SUPFAM" id="SSF56645">
    <property type="entry name" value="Acyl-CoA dehydrogenase NM domain-like"/>
    <property type="match status" value="1"/>
</dbReference>
<evidence type="ECO:0000256" key="2">
    <source>
        <dbReference type="ARBA" id="ARBA00004275"/>
    </source>
</evidence>
<keyword evidence="13" id="KW-0276">Fatty acid metabolism</keyword>
<evidence type="ECO:0000256" key="7">
    <source>
        <dbReference type="ARBA" id="ARBA00022630"/>
    </source>
</evidence>
<dbReference type="GO" id="GO:0005777">
    <property type="term" value="C:peroxisome"/>
    <property type="evidence" value="ECO:0007669"/>
    <property type="project" value="UniProtKB-SubCell"/>
</dbReference>
<keyword evidence="8" id="KW-0808">Transferase</keyword>
<dbReference type="FunFam" id="1.20.140.10:FF:000007">
    <property type="entry name" value="Acyl-coenzyme A oxidase"/>
    <property type="match status" value="1"/>
</dbReference>
<protein>
    <recommendedName>
        <fullName evidence="6">acyl-CoA oxidase</fullName>
        <ecNumber evidence="6">1.3.3.6</ecNumber>
    </recommendedName>
</protein>
<dbReference type="InterPro" id="IPR055060">
    <property type="entry name" value="ACOX_C_alpha1"/>
</dbReference>
<evidence type="ECO:0000259" key="21">
    <source>
        <dbReference type="Pfam" id="PF01756"/>
    </source>
</evidence>
<evidence type="ECO:0000256" key="16">
    <source>
        <dbReference type="ARBA" id="ARBA00023002"/>
    </source>
</evidence>
<feature type="domain" description="Acyl-CoA oxidase/dehydrogenase middle" evidence="22">
    <location>
        <begin position="181"/>
        <end position="290"/>
    </location>
</feature>
<keyword evidence="16" id="KW-0560">Oxidoreductase</keyword>